<organism evidence="1">
    <name type="scientific">Rhizophora mucronata</name>
    <name type="common">Asiatic mangrove</name>
    <dbReference type="NCBI Taxonomy" id="61149"/>
    <lineage>
        <taxon>Eukaryota</taxon>
        <taxon>Viridiplantae</taxon>
        <taxon>Streptophyta</taxon>
        <taxon>Embryophyta</taxon>
        <taxon>Tracheophyta</taxon>
        <taxon>Spermatophyta</taxon>
        <taxon>Magnoliopsida</taxon>
        <taxon>eudicotyledons</taxon>
        <taxon>Gunneridae</taxon>
        <taxon>Pentapetalae</taxon>
        <taxon>rosids</taxon>
        <taxon>fabids</taxon>
        <taxon>Malpighiales</taxon>
        <taxon>Rhizophoraceae</taxon>
        <taxon>Rhizophora</taxon>
    </lineage>
</organism>
<accession>A0A2P2PPG8</accession>
<dbReference type="EMBL" id="GGEC01076153">
    <property type="protein sequence ID" value="MBX56637.1"/>
    <property type="molecule type" value="Transcribed_RNA"/>
</dbReference>
<evidence type="ECO:0000313" key="1">
    <source>
        <dbReference type="EMBL" id="MBX56637.1"/>
    </source>
</evidence>
<proteinExistence type="predicted"/>
<reference evidence="1" key="1">
    <citation type="submission" date="2018-02" db="EMBL/GenBank/DDBJ databases">
        <title>Rhizophora mucronata_Transcriptome.</title>
        <authorList>
            <person name="Meera S.P."/>
            <person name="Sreeshan A."/>
            <person name="Augustine A."/>
        </authorList>
    </citation>
    <scope>NUCLEOTIDE SEQUENCE</scope>
    <source>
        <tissue evidence="1">Leaf</tissue>
    </source>
</reference>
<protein>
    <submittedName>
        <fullName evidence="1">Uncharacterized protein</fullName>
    </submittedName>
</protein>
<dbReference type="AlphaFoldDB" id="A0A2P2PPG8"/>
<sequence length="30" mass="3733">MPLHLNITKRRLSKPYGYFQHYLFVPERLD</sequence>
<name>A0A2P2PPG8_RHIMU</name>